<dbReference type="OrthoDB" id="9778208at2"/>
<evidence type="ECO:0000256" key="7">
    <source>
        <dbReference type="ARBA" id="ARBA00022679"/>
    </source>
</evidence>
<dbReference type="GO" id="GO:0008119">
    <property type="term" value="F:thiopurine S-methyltransferase activity"/>
    <property type="evidence" value="ECO:0007669"/>
    <property type="project" value="UniProtKB-UniRule"/>
</dbReference>
<dbReference type="Proteomes" id="UP000237222">
    <property type="component" value="Unassembled WGS sequence"/>
</dbReference>
<keyword evidence="7 9" id="KW-0808">Transferase</keyword>
<evidence type="ECO:0000256" key="9">
    <source>
        <dbReference type="HAMAP-Rule" id="MF_00812"/>
    </source>
</evidence>
<comment type="subcellular location">
    <subcellularLocation>
        <location evidence="2 9">Cytoplasm</location>
    </subcellularLocation>
</comment>
<dbReference type="GO" id="GO:0032259">
    <property type="term" value="P:methylation"/>
    <property type="evidence" value="ECO:0007669"/>
    <property type="project" value="UniProtKB-KW"/>
</dbReference>
<dbReference type="PANTHER" id="PTHR10259:SF11">
    <property type="entry name" value="THIOPURINE S-METHYLTRANSFERASE"/>
    <property type="match status" value="1"/>
</dbReference>
<dbReference type="GO" id="GO:0005737">
    <property type="term" value="C:cytoplasm"/>
    <property type="evidence" value="ECO:0007669"/>
    <property type="project" value="UniProtKB-SubCell"/>
</dbReference>
<feature type="binding site" evidence="9">
    <location>
        <position position="123"/>
    </location>
    <ligand>
        <name>S-adenosyl-L-methionine</name>
        <dbReference type="ChEBI" id="CHEBI:59789"/>
    </ligand>
</feature>
<proteinExistence type="inferred from homology"/>
<evidence type="ECO:0000313" key="11">
    <source>
        <dbReference type="Proteomes" id="UP000237222"/>
    </source>
</evidence>
<feature type="binding site" evidence="9">
    <location>
        <position position="10"/>
    </location>
    <ligand>
        <name>S-adenosyl-L-methionine</name>
        <dbReference type="ChEBI" id="CHEBI:59789"/>
    </ligand>
</feature>
<keyword evidence="5 9" id="KW-0963">Cytoplasm</keyword>
<evidence type="ECO:0000256" key="4">
    <source>
        <dbReference type="ARBA" id="ARBA00011905"/>
    </source>
</evidence>
<dbReference type="PROSITE" id="PS51585">
    <property type="entry name" value="SAM_MT_TPMT"/>
    <property type="match status" value="1"/>
</dbReference>
<feature type="binding site" evidence="9">
    <location>
        <position position="45"/>
    </location>
    <ligand>
        <name>S-adenosyl-L-methionine</name>
        <dbReference type="ChEBI" id="CHEBI:59789"/>
    </ligand>
</feature>
<accession>A0A2S4HCG4</accession>
<dbReference type="PIRSF" id="PIRSF023956">
    <property type="entry name" value="Thiopurine_S-methyltransferase"/>
    <property type="match status" value="1"/>
</dbReference>
<dbReference type="Pfam" id="PF05724">
    <property type="entry name" value="TPMT"/>
    <property type="match status" value="1"/>
</dbReference>
<dbReference type="InterPro" id="IPR022474">
    <property type="entry name" value="Thiopur_S-MeTfrase_Se/Te_detox"/>
</dbReference>
<comment type="caution">
    <text evidence="10">The sequence shown here is derived from an EMBL/GenBank/DDBJ whole genome shotgun (WGS) entry which is preliminary data.</text>
</comment>
<keyword evidence="8 9" id="KW-0949">S-adenosyl-L-methionine</keyword>
<keyword evidence="6 9" id="KW-0489">Methyltransferase</keyword>
<dbReference type="AlphaFoldDB" id="A0A2S4HCG4"/>
<evidence type="ECO:0000256" key="2">
    <source>
        <dbReference type="ARBA" id="ARBA00004496"/>
    </source>
</evidence>
<dbReference type="HAMAP" id="MF_00812">
    <property type="entry name" value="Thiopur_methtran"/>
    <property type="match status" value="1"/>
</dbReference>
<evidence type="ECO:0000256" key="6">
    <source>
        <dbReference type="ARBA" id="ARBA00022603"/>
    </source>
</evidence>
<name>A0A2S4HCG4_9GAMM</name>
<dbReference type="InterPro" id="IPR008854">
    <property type="entry name" value="TPMT"/>
</dbReference>
<comment type="similarity">
    <text evidence="3 9">Belongs to the class I-like SAM-binding methyltransferase superfamily. TPMT family.</text>
</comment>
<evidence type="ECO:0000313" key="10">
    <source>
        <dbReference type="EMBL" id="POP51674.1"/>
    </source>
</evidence>
<organism evidence="10 11">
    <name type="scientific">Zhongshania marina</name>
    <dbReference type="NCBI Taxonomy" id="2304603"/>
    <lineage>
        <taxon>Bacteria</taxon>
        <taxon>Pseudomonadati</taxon>
        <taxon>Pseudomonadota</taxon>
        <taxon>Gammaproteobacteria</taxon>
        <taxon>Cellvibrionales</taxon>
        <taxon>Spongiibacteraceae</taxon>
        <taxon>Zhongshania</taxon>
    </lineage>
</organism>
<evidence type="ECO:0000256" key="3">
    <source>
        <dbReference type="ARBA" id="ARBA00008145"/>
    </source>
</evidence>
<dbReference type="EMBL" id="PQGG01000036">
    <property type="protein sequence ID" value="POP51674.1"/>
    <property type="molecule type" value="Genomic_DNA"/>
</dbReference>
<evidence type="ECO:0000256" key="5">
    <source>
        <dbReference type="ARBA" id="ARBA00022490"/>
    </source>
</evidence>
<evidence type="ECO:0000256" key="8">
    <source>
        <dbReference type="ARBA" id="ARBA00022691"/>
    </source>
</evidence>
<dbReference type="FunFam" id="3.40.50.150:FF:000101">
    <property type="entry name" value="Thiopurine S-methyltransferase"/>
    <property type="match status" value="1"/>
</dbReference>
<dbReference type="NCBIfam" id="TIGR03840">
    <property type="entry name" value="TMPT_Se_Te"/>
    <property type="match status" value="1"/>
</dbReference>
<dbReference type="NCBIfam" id="NF009732">
    <property type="entry name" value="PRK13255.1"/>
    <property type="match status" value="1"/>
</dbReference>
<dbReference type="GO" id="GO:0010038">
    <property type="term" value="P:response to metal ion"/>
    <property type="evidence" value="ECO:0007669"/>
    <property type="project" value="InterPro"/>
</dbReference>
<sequence>MDAEFWHSRWSAKEIGFHQEQGNPLLKAHFSQLALSAGDRVFIPLCGKTKDIAWLLANNYRVVGAELSEIAVKELFAELGVTAQVKPVGKLLHYSASNIDIYLGDIFELNAEILQSVDAIYDRAALVALPFAMRCKYTQLLKDISHHAQQLVICFEYDQSVHDGPPFSVTKKELHDHYEEHYAIACVERIAVAGGLKGQVKAEEVVYLLRPEVDRP</sequence>
<dbReference type="SUPFAM" id="SSF53335">
    <property type="entry name" value="S-adenosyl-L-methionine-dependent methyltransferases"/>
    <property type="match status" value="1"/>
</dbReference>
<protein>
    <recommendedName>
        <fullName evidence="4 9">Thiopurine S-methyltransferase</fullName>
        <ecNumber evidence="4 9">2.1.1.67</ecNumber>
    </recommendedName>
    <alternativeName>
        <fullName evidence="9">Thiopurine methyltransferase</fullName>
    </alternativeName>
</protein>
<reference evidence="10" key="1">
    <citation type="submission" date="2018-01" db="EMBL/GenBank/DDBJ databases">
        <authorList>
            <person name="Yu X.-D."/>
        </authorList>
    </citation>
    <scope>NUCLEOTIDE SEQUENCE</scope>
    <source>
        <strain evidence="10">ZX-21</strain>
    </source>
</reference>
<dbReference type="Gene3D" id="3.40.50.150">
    <property type="entry name" value="Vaccinia Virus protein VP39"/>
    <property type="match status" value="1"/>
</dbReference>
<dbReference type="PANTHER" id="PTHR10259">
    <property type="entry name" value="THIOPURINE S-METHYLTRANSFERASE"/>
    <property type="match status" value="1"/>
</dbReference>
<gene>
    <name evidence="10" type="primary">tmpT</name>
    <name evidence="9" type="synonym">tpm</name>
    <name evidence="10" type="ORF">C0068_16095</name>
</gene>
<dbReference type="InterPro" id="IPR025835">
    <property type="entry name" value="Thiopurine_S-MeTrfase"/>
</dbReference>
<dbReference type="RefSeq" id="WP_103685503.1">
    <property type="nucleotide sequence ID" value="NZ_PQGG01000036.1"/>
</dbReference>
<comment type="catalytic activity">
    <reaction evidence="1 9">
        <text>S-adenosyl-L-methionine + a thiopurine = S-adenosyl-L-homocysteine + a thiopurine S-methylether.</text>
        <dbReference type="EC" id="2.1.1.67"/>
    </reaction>
</comment>
<feature type="binding site" evidence="9">
    <location>
        <position position="66"/>
    </location>
    <ligand>
        <name>S-adenosyl-L-methionine</name>
        <dbReference type="ChEBI" id="CHEBI:59789"/>
    </ligand>
</feature>
<dbReference type="InterPro" id="IPR029063">
    <property type="entry name" value="SAM-dependent_MTases_sf"/>
</dbReference>
<dbReference type="EC" id="2.1.1.67" evidence="4 9"/>
<evidence type="ECO:0000256" key="1">
    <source>
        <dbReference type="ARBA" id="ARBA00000903"/>
    </source>
</evidence>